<dbReference type="InterPro" id="IPR042173">
    <property type="entry name" value="RNase_J_2"/>
</dbReference>
<dbReference type="InterPro" id="IPR041636">
    <property type="entry name" value="RNase_J_C"/>
</dbReference>
<name>A0A1A9QE89_9MOLU</name>
<dbReference type="PANTHER" id="PTHR43694:SF1">
    <property type="entry name" value="RIBONUCLEASE J"/>
    <property type="match status" value="1"/>
</dbReference>
<dbReference type="Gene3D" id="3.10.20.580">
    <property type="match status" value="1"/>
</dbReference>
<protein>
    <recommendedName>
        <fullName evidence="1">Ribonuclease J C-terminal domain-containing protein</fullName>
    </recommendedName>
</protein>
<organism evidence="2 3">
    <name type="scientific">Candidatus Mycoplasma haematobovis</name>
    <dbReference type="NCBI Taxonomy" id="432608"/>
    <lineage>
        <taxon>Bacteria</taxon>
        <taxon>Bacillati</taxon>
        <taxon>Mycoplasmatota</taxon>
        <taxon>Mollicutes</taxon>
        <taxon>Mycoplasmataceae</taxon>
        <taxon>Mycoplasma</taxon>
    </lineage>
</organism>
<dbReference type="Proteomes" id="UP000077623">
    <property type="component" value="Unassembled WGS sequence"/>
</dbReference>
<dbReference type="PANTHER" id="PTHR43694">
    <property type="entry name" value="RIBONUCLEASE J"/>
    <property type="match status" value="1"/>
</dbReference>
<keyword evidence="3" id="KW-1185">Reference proteome</keyword>
<comment type="caution">
    <text evidence="2">The sequence shown here is derived from an EMBL/GenBank/DDBJ whole genome shotgun (WGS) entry which is preliminary data.</text>
</comment>
<dbReference type="SUPFAM" id="SSF56281">
    <property type="entry name" value="Metallo-hydrolase/oxidoreductase"/>
    <property type="match status" value="1"/>
</dbReference>
<dbReference type="InterPro" id="IPR036866">
    <property type="entry name" value="RibonucZ/Hydroxyglut_hydro"/>
</dbReference>
<evidence type="ECO:0000313" key="2">
    <source>
        <dbReference type="EMBL" id="OAL10266.1"/>
    </source>
</evidence>
<evidence type="ECO:0000313" key="3">
    <source>
        <dbReference type="Proteomes" id="UP000077623"/>
    </source>
</evidence>
<dbReference type="Pfam" id="PF17770">
    <property type="entry name" value="RNase_J_C"/>
    <property type="match status" value="1"/>
</dbReference>
<reference evidence="3" key="1">
    <citation type="submission" date="2016-04" db="EMBL/GenBank/DDBJ databases">
        <authorList>
            <person name="Quiroz-Castaneda R.E."/>
            <person name="Martinez-Ocampo F."/>
        </authorList>
    </citation>
    <scope>NUCLEOTIDE SEQUENCE [LARGE SCALE GENOMIC DNA]</scope>
    <source>
        <strain evidence="3">INIFAP01</strain>
    </source>
</reference>
<dbReference type="Gene3D" id="3.40.50.10710">
    <property type="entry name" value="Metallo-hydrolase/oxidoreductase"/>
    <property type="match status" value="1"/>
</dbReference>
<accession>A0A1A9QE89</accession>
<evidence type="ECO:0000259" key="1">
    <source>
        <dbReference type="Pfam" id="PF17770"/>
    </source>
</evidence>
<proteinExistence type="predicted"/>
<dbReference type="EMBL" id="LWUJ01000011">
    <property type="protein sequence ID" value="OAL10266.1"/>
    <property type="molecule type" value="Genomic_DNA"/>
</dbReference>
<dbReference type="Gene3D" id="3.60.15.10">
    <property type="entry name" value="Ribonuclease Z/Hydroxyacylglutathione hydrolase-like"/>
    <property type="match status" value="1"/>
</dbReference>
<dbReference type="RefSeq" id="WP_187150114.1">
    <property type="nucleotide sequence ID" value="NZ_LWUJ01000011.1"/>
</dbReference>
<dbReference type="STRING" id="432608.A6V39_02370"/>
<feature type="domain" description="Ribonuclease J C-terminal" evidence="1">
    <location>
        <begin position="448"/>
        <end position="547"/>
    </location>
</feature>
<dbReference type="AlphaFoldDB" id="A0A1A9QE89"/>
<gene>
    <name evidence="2" type="ORF">A6V39_02370</name>
</gene>
<sequence>MSKINYFSLGGQDEKGRYSGVLEINGDIFILNTGIGAELSNQLGIKRVIPDLRYLSEQKNRVKAIFIGCPRNINIGSLPYFLEVFKDIPVYTSPGGKLIIDSFLERFQKENNKTISTNVIAVNPSNDLSIGSLKICGVKTASSVPNSYAWIFKLVTGQVVVFLDEFLIANENKPCCESQLHVIAQQAKNKTTLLLVGAQSAGKMMGFAFPNAQNFSFLKKSIASTKNRTIVSVYEDDWNTLFNLSKISKIYHMNFHISDSYISELFNKHVEVFKSEEYSLSAPLINSENSLIAIVGDGETLFKTLSSINDGEHEIKFQKGDLFLMATITLPENEFEEITLLNEISKHDILLIKQPKSIVPYCAGNEDIKFIVNFLSPYNIVPIDGYYKDFVNVHKALENTIDPKRIRFLSSGEKIEIDDRNINLTTVPIAKQYISNEGVLDINSSTVLERQLLEKNGLIMVSLIYSVKQHCFSKPSLSTRAFLTEDYSKKDEIHEAITQQLTEELAKYLSLNKTLDIKEAKSFIKDAIWKAIKPKTQKKPLILPLITKHS</sequence>